<reference evidence="1 2" key="1">
    <citation type="submission" date="2019-06" db="EMBL/GenBank/DDBJ databases">
        <title>Saccharibacillus brassicae sp. nov., an endophytic bacterium isolated from Chinese cabbage seeds (Brassica pekinensis).</title>
        <authorList>
            <person name="Jiang L."/>
            <person name="Lee J."/>
            <person name="Kim S.W."/>
        </authorList>
    </citation>
    <scope>NUCLEOTIDE SEQUENCE [LARGE SCALE GENOMIC DNA]</scope>
    <source>
        <strain evidence="2">KCTC 43072 / ATSA2</strain>
    </source>
</reference>
<organism evidence="1 2">
    <name type="scientific">Saccharibacillus brassicae</name>
    <dbReference type="NCBI Taxonomy" id="2583377"/>
    <lineage>
        <taxon>Bacteria</taxon>
        <taxon>Bacillati</taxon>
        <taxon>Bacillota</taxon>
        <taxon>Bacilli</taxon>
        <taxon>Bacillales</taxon>
        <taxon>Paenibacillaceae</taxon>
        <taxon>Saccharibacillus</taxon>
    </lineage>
</organism>
<name>A0A4Y6V4P6_SACBS</name>
<dbReference type="Proteomes" id="UP000316968">
    <property type="component" value="Chromosome"/>
</dbReference>
<protein>
    <submittedName>
        <fullName evidence="1">Uncharacterized protein</fullName>
    </submittedName>
</protein>
<gene>
    <name evidence="1" type="ORF">FFV09_22995</name>
</gene>
<evidence type="ECO:0000313" key="2">
    <source>
        <dbReference type="Proteomes" id="UP000316968"/>
    </source>
</evidence>
<proteinExistence type="predicted"/>
<dbReference type="EMBL" id="CP041217">
    <property type="protein sequence ID" value="QDH23477.1"/>
    <property type="molecule type" value="Genomic_DNA"/>
</dbReference>
<dbReference type="AlphaFoldDB" id="A0A4Y6V4P6"/>
<dbReference type="KEGG" id="saca:FFV09_22995"/>
<accession>A0A4Y6V4P6</accession>
<keyword evidence="2" id="KW-1185">Reference proteome</keyword>
<dbReference type="OrthoDB" id="2688276at2"/>
<evidence type="ECO:0000313" key="1">
    <source>
        <dbReference type="EMBL" id="QDH23477.1"/>
    </source>
</evidence>
<sequence length="115" mass="13333">MFTKKQLDKIGKKHDGAVEVGVWQYADDTVTGEIEVYFFGYQAHGKPGRISDGVIAMNRLTDERQDRPKGYWLAHQFETSPGWNVCFMVSDRWLKSHKGLAFYQAAWEQEFKKAQ</sequence>
<dbReference type="RefSeq" id="WP_141450016.1">
    <property type="nucleotide sequence ID" value="NZ_CP041217.1"/>
</dbReference>